<evidence type="ECO:0000256" key="5">
    <source>
        <dbReference type="ARBA" id="ARBA00023136"/>
    </source>
</evidence>
<evidence type="ECO:0000313" key="8">
    <source>
        <dbReference type="Proteomes" id="UP000502041"/>
    </source>
</evidence>
<protein>
    <submittedName>
        <fullName evidence="7">Lipid A biosynthesis lauroyltransferase</fullName>
        <ecNumber evidence="7">2.3.1.241</ecNumber>
    </submittedName>
</protein>
<comment type="subcellular location">
    <subcellularLocation>
        <location evidence="1">Cell inner membrane</location>
    </subcellularLocation>
</comment>
<evidence type="ECO:0000256" key="4">
    <source>
        <dbReference type="ARBA" id="ARBA00022679"/>
    </source>
</evidence>
<dbReference type="GO" id="GO:0009247">
    <property type="term" value="P:glycolipid biosynthetic process"/>
    <property type="evidence" value="ECO:0007669"/>
    <property type="project" value="UniProtKB-ARBA"/>
</dbReference>
<dbReference type="GO" id="GO:0005886">
    <property type="term" value="C:plasma membrane"/>
    <property type="evidence" value="ECO:0007669"/>
    <property type="project" value="UniProtKB-SubCell"/>
</dbReference>
<keyword evidence="3" id="KW-0997">Cell inner membrane</keyword>
<sequence length="298" mass="33515">MKSIFQLFSDLPTHASIVLMRLLALLPLSWVRALGTALGWLLYALVSARRRVVQVNLALCFPELSLTERTRLTRQIFICFSQAWLDRSWLWHAPASTVARRVRLTGAVDELSGTDPTVIFLPHFVGLDAAWAGVTLRVPRLSTTIYTDQSNKLVDSWILRGRQRFGNLRLFGRIDGVRPIVAALREGQPLYLLPDMDFGPDESVFVPFFGINAATVPSLSRFAQLGRAKVVPLLPRITPDGYEVEVMPAWDDFPSSDPVADTALMNARLGAYIKSMPAQYFWVHKRFKTRPEGEASVY</sequence>
<dbReference type="InterPro" id="IPR004960">
    <property type="entry name" value="LipA_acyltrans"/>
</dbReference>
<dbReference type="GO" id="GO:0008913">
    <property type="term" value="F:Kdo2-lipid IVA acyltransferase activity"/>
    <property type="evidence" value="ECO:0007669"/>
    <property type="project" value="UniProtKB-EC"/>
</dbReference>
<accession>A0A6H2HCL6</accession>
<evidence type="ECO:0000313" key="7">
    <source>
        <dbReference type="EMBL" id="QJC57615.1"/>
    </source>
</evidence>
<gene>
    <name evidence="7" type="primary">lpxL_1</name>
    <name evidence="7" type="ORF">HC248_02945</name>
</gene>
<evidence type="ECO:0000256" key="6">
    <source>
        <dbReference type="ARBA" id="ARBA00023315"/>
    </source>
</evidence>
<reference evidence="7 8" key="1">
    <citation type="submission" date="2020-04" db="EMBL/GenBank/DDBJ databases">
        <title>Complete genome of a Psychrophilic, Marine, Gas Vacuolate Bacterium Polaromonas vacuolata KCTC 22033T.</title>
        <authorList>
            <person name="Hwang K."/>
            <person name="Kim K.M."/>
        </authorList>
    </citation>
    <scope>NUCLEOTIDE SEQUENCE [LARGE SCALE GENOMIC DNA]</scope>
    <source>
        <strain evidence="7 8">KCTC 22033</strain>
    </source>
</reference>
<keyword evidence="2" id="KW-1003">Cell membrane</keyword>
<keyword evidence="5" id="KW-0472">Membrane</keyword>
<dbReference type="PANTHER" id="PTHR30606">
    <property type="entry name" value="LIPID A BIOSYNTHESIS LAUROYL ACYLTRANSFERASE"/>
    <property type="match status" value="1"/>
</dbReference>
<dbReference type="RefSeq" id="WP_272953623.1">
    <property type="nucleotide sequence ID" value="NZ_CP051461.1"/>
</dbReference>
<keyword evidence="6 7" id="KW-0012">Acyltransferase</keyword>
<evidence type="ECO:0000256" key="2">
    <source>
        <dbReference type="ARBA" id="ARBA00022475"/>
    </source>
</evidence>
<dbReference type="KEGG" id="pvac:HC248_02945"/>
<keyword evidence="8" id="KW-1185">Reference proteome</keyword>
<evidence type="ECO:0000256" key="3">
    <source>
        <dbReference type="ARBA" id="ARBA00022519"/>
    </source>
</evidence>
<name>A0A6H2HCL6_9BURK</name>
<dbReference type="AlphaFoldDB" id="A0A6H2HCL6"/>
<keyword evidence="4 7" id="KW-0808">Transferase</keyword>
<proteinExistence type="predicted"/>
<dbReference type="PIRSF" id="PIRSF026649">
    <property type="entry name" value="MsbB"/>
    <property type="match status" value="1"/>
</dbReference>
<dbReference type="CDD" id="cd07984">
    <property type="entry name" value="LPLAT_LABLAT-like"/>
    <property type="match status" value="1"/>
</dbReference>
<dbReference type="Proteomes" id="UP000502041">
    <property type="component" value="Chromosome"/>
</dbReference>
<dbReference type="EMBL" id="CP051461">
    <property type="protein sequence ID" value="QJC57615.1"/>
    <property type="molecule type" value="Genomic_DNA"/>
</dbReference>
<dbReference type="PANTHER" id="PTHR30606:SF9">
    <property type="entry name" value="LIPID A BIOSYNTHESIS LAUROYLTRANSFERASE"/>
    <property type="match status" value="1"/>
</dbReference>
<evidence type="ECO:0000256" key="1">
    <source>
        <dbReference type="ARBA" id="ARBA00004533"/>
    </source>
</evidence>
<dbReference type="Pfam" id="PF03279">
    <property type="entry name" value="Lip_A_acyltrans"/>
    <property type="match status" value="1"/>
</dbReference>
<organism evidence="7 8">
    <name type="scientific">Polaromonas vacuolata</name>
    <dbReference type="NCBI Taxonomy" id="37448"/>
    <lineage>
        <taxon>Bacteria</taxon>
        <taxon>Pseudomonadati</taxon>
        <taxon>Pseudomonadota</taxon>
        <taxon>Betaproteobacteria</taxon>
        <taxon>Burkholderiales</taxon>
        <taxon>Comamonadaceae</taxon>
        <taxon>Polaromonas</taxon>
    </lineage>
</organism>
<dbReference type="EC" id="2.3.1.241" evidence="7"/>